<dbReference type="SMART" id="SM01234">
    <property type="entry name" value="Haemolytic"/>
    <property type="match status" value="1"/>
</dbReference>
<comment type="subcellular location">
    <subcellularLocation>
        <location evidence="1">Cell membrane</location>
        <topology evidence="1">Peripheral membrane protein</topology>
        <orientation evidence="1">Cytoplasmic side</orientation>
    </subcellularLocation>
</comment>
<sequence>MRFLLVQLIKFYRYVISPWVGHHCRFHPTCSSYALTAIERFGALRGSYLSLIRLSKCHPWHEGGLDPVPEKFGVKHG</sequence>
<dbReference type="PANTHER" id="PTHR33383">
    <property type="entry name" value="MEMBRANE PROTEIN INSERTION EFFICIENCY FACTOR-RELATED"/>
    <property type="match status" value="1"/>
</dbReference>
<evidence type="ECO:0000313" key="3">
    <source>
        <dbReference type="Proteomes" id="UP000249396"/>
    </source>
</evidence>
<dbReference type="AlphaFoldDB" id="A0A2W4R4Y5"/>
<dbReference type="GO" id="GO:0005886">
    <property type="term" value="C:plasma membrane"/>
    <property type="evidence" value="ECO:0007669"/>
    <property type="project" value="UniProtKB-SubCell"/>
</dbReference>
<comment type="similarity">
    <text evidence="1">Belongs to the UPF0161 family.</text>
</comment>
<dbReference type="PANTHER" id="PTHR33383:SF1">
    <property type="entry name" value="MEMBRANE PROTEIN INSERTION EFFICIENCY FACTOR-RELATED"/>
    <property type="match status" value="1"/>
</dbReference>
<keyword evidence="1" id="KW-0472">Membrane</keyword>
<organism evidence="2 3">
    <name type="scientific">Candidatus Methylumidiphilus alinenensis</name>
    <dbReference type="NCBI Taxonomy" id="2202197"/>
    <lineage>
        <taxon>Bacteria</taxon>
        <taxon>Pseudomonadati</taxon>
        <taxon>Pseudomonadota</taxon>
        <taxon>Gammaproteobacteria</taxon>
        <taxon>Methylococcales</taxon>
        <taxon>Candidatus Methylumidiphilus</taxon>
    </lineage>
</organism>
<keyword evidence="1" id="KW-1003">Cell membrane</keyword>
<dbReference type="Proteomes" id="UP000249396">
    <property type="component" value="Unassembled WGS sequence"/>
</dbReference>
<name>A0A2W4R4Y5_9GAMM</name>
<proteinExistence type="inferred from homology"/>
<dbReference type="HAMAP" id="MF_00386">
    <property type="entry name" value="UPF0161_YidD"/>
    <property type="match status" value="1"/>
</dbReference>
<dbReference type="InterPro" id="IPR002696">
    <property type="entry name" value="Membr_insert_effic_factor_YidD"/>
</dbReference>
<reference evidence="2 3" key="1">
    <citation type="journal article" date="2018" name="Aquat. Microb. Ecol.">
        <title>Gammaproteobacterial methanotrophs dominate.</title>
        <authorList>
            <person name="Rissanen A.J."/>
            <person name="Saarenheimo J."/>
            <person name="Tiirola M."/>
            <person name="Peura S."/>
            <person name="Aalto S.L."/>
            <person name="Karvinen A."/>
            <person name="Nykanen H."/>
        </authorList>
    </citation>
    <scope>NUCLEOTIDE SEQUENCE [LARGE SCALE GENOMIC DNA]</scope>
    <source>
        <strain evidence="2">AMbin10</strain>
    </source>
</reference>
<accession>A0A2W4R4Y5</accession>
<gene>
    <name evidence="2" type="ORF">DM484_13360</name>
</gene>
<dbReference type="EMBL" id="QJPH01000324">
    <property type="protein sequence ID" value="PZN78126.1"/>
    <property type="molecule type" value="Genomic_DNA"/>
</dbReference>
<protein>
    <recommendedName>
        <fullName evidence="1">Putative membrane protein insertion efficiency factor</fullName>
    </recommendedName>
</protein>
<evidence type="ECO:0000256" key="1">
    <source>
        <dbReference type="HAMAP-Rule" id="MF_00386"/>
    </source>
</evidence>
<dbReference type="Pfam" id="PF01809">
    <property type="entry name" value="YidD"/>
    <property type="match status" value="1"/>
</dbReference>
<dbReference type="NCBIfam" id="TIGR00278">
    <property type="entry name" value="membrane protein insertion efficiency factor YidD"/>
    <property type="match status" value="1"/>
</dbReference>
<evidence type="ECO:0000313" key="2">
    <source>
        <dbReference type="EMBL" id="PZN78126.1"/>
    </source>
</evidence>
<comment type="function">
    <text evidence="1">Could be involved in insertion of integral membrane proteins into the membrane.</text>
</comment>
<comment type="caution">
    <text evidence="2">The sequence shown here is derived from an EMBL/GenBank/DDBJ whole genome shotgun (WGS) entry which is preliminary data.</text>
</comment>